<dbReference type="InterPro" id="IPR005119">
    <property type="entry name" value="LysR_subst-bd"/>
</dbReference>
<evidence type="ECO:0000256" key="2">
    <source>
        <dbReference type="ARBA" id="ARBA00023015"/>
    </source>
</evidence>
<accession>A0ABQ5R149</accession>
<keyword evidence="7" id="KW-1185">Reference proteome</keyword>
<dbReference type="InterPro" id="IPR036390">
    <property type="entry name" value="WH_DNA-bd_sf"/>
</dbReference>
<evidence type="ECO:0000256" key="1">
    <source>
        <dbReference type="ARBA" id="ARBA00009437"/>
    </source>
</evidence>
<dbReference type="Gene3D" id="1.10.10.10">
    <property type="entry name" value="Winged helix-like DNA-binding domain superfamily/Winged helix DNA-binding domain"/>
    <property type="match status" value="1"/>
</dbReference>
<dbReference type="Proteomes" id="UP001144280">
    <property type="component" value="Unassembled WGS sequence"/>
</dbReference>
<dbReference type="CDD" id="cd08414">
    <property type="entry name" value="PBP2_LTTR_aromatics_like"/>
    <property type="match status" value="1"/>
</dbReference>
<comment type="similarity">
    <text evidence="1">Belongs to the LysR transcriptional regulatory family.</text>
</comment>
<dbReference type="SUPFAM" id="SSF53850">
    <property type="entry name" value="Periplasmic binding protein-like II"/>
    <property type="match status" value="1"/>
</dbReference>
<evidence type="ECO:0000313" key="7">
    <source>
        <dbReference type="Proteomes" id="UP001144280"/>
    </source>
</evidence>
<gene>
    <name evidence="6" type="ORF">Pa4123_55690</name>
</gene>
<dbReference type="Pfam" id="PF00126">
    <property type="entry name" value="HTH_1"/>
    <property type="match status" value="1"/>
</dbReference>
<dbReference type="Gene3D" id="3.40.190.10">
    <property type="entry name" value="Periplasmic binding protein-like II"/>
    <property type="match status" value="2"/>
</dbReference>
<dbReference type="RefSeq" id="WP_281900511.1">
    <property type="nucleotide sequence ID" value="NZ_BSDI01000032.1"/>
</dbReference>
<dbReference type="PANTHER" id="PTHR30346:SF0">
    <property type="entry name" value="HCA OPERON TRANSCRIPTIONAL ACTIVATOR HCAR"/>
    <property type="match status" value="1"/>
</dbReference>
<sequence length="295" mass="32824">MELRDIEIFLTLAEELHFGRTAERLHVSQARVSQAVKVQERRIGARLFQRTTRAVALTPIGERLRDDLRVGYDAIQAGLARASAAAQGMTGILRLGVMGAVGHEIRDLIDLFQRRHPDCDLQIREVHFSDPFGSLRTDQADLVLLWRPVREPDLTQGPDVLSEGRVLAVATHHPLAERKTVSLEDLAGQICLDPGPVSEYWMEAMLPAHTPSGRPIQRGPRLHTFHEILTHVAAGKCVAPLNAHVLRYYTHPGVVYLPIHDAPPTEWALVWKTTGETAAIRAFVQAAHDTGPRHI</sequence>
<keyword evidence="2" id="KW-0805">Transcription regulation</keyword>
<keyword evidence="3" id="KW-0238">DNA-binding</keyword>
<dbReference type="EMBL" id="BSDI01000032">
    <property type="protein sequence ID" value="GLI00293.1"/>
    <property type="molecule type" value="Genomic_DNA"/>
</dbReference>
<evidence type="ECO:0000313" key="6">
    <source>
        <dbReference type="EMBL" id="GLI00293.1"/>
    </source>
</evidence>
<reference evidence="6" key="1">
    <citation type="submission" date="2022-12" db="EMBL/GenBank/DDBJ databases">
        <title>New Phytohabitans aurantiacus sp. RD004123 nov., an actinomycete isolated from soil.</title>
        <authorList>
            <person name="Triningsih D.W."/>
            <person name="Harunari E."/>
            <person name="Igarashi Y."/>
        </authorList>
    </citation>
    <scope>NUCLEOTIDE SEQUENCE</scope>
    <source>
        <strain evidence="6">RD004123</strain>
    </source>
</reference>
<comment type="caution">
    <text evidence="6">The sequence shown here is derived from an EMBL/GenBank/DDBJ whole genome shotgun (WGS) entry which is preliminary data.</text>
</comment>
<evidence type="ECO:0000256" key="3">
    <source>
        <dbReference type="ARBA" id="ARBA00023125"/>
    </source>
</evidence>
<dbReference type="PROSITE" id="PS50931">
    <property type="entry name" value="HTH_LYSR"/>
    <property type="match status" value="1"/>
</dbReference>
<proteinExistence type="inferred from homology"/>
<dbReference type="Pfam" id="PF03466">
    <property type="entry name" value="LysR_substrate"/>
    <property type="match status" value="1"/>
</dbReference>
<evidence type="ECO:0000256" key="4">
    <source>
        <dbReference type="ARBA" id="ARBA00023163"/>
    </source>
</evidence>
<name>A0ABQ5R149_9ACTN</name>
<dbReference type="InterPro" id="IPR000847">
    <property type="entry name" value="LysR_HTH_N"/>
</dbReference>
<keyword evidence="4" id="KW-0804">Transcription</keyword>
<dbReference type="SUPFAM" id="SSF46785">
    <property type="entry name" value="Winged helix' DNA-binding domain"/>
    <property type="match status" value="1"/>
</dbReference>
<evidence type="ECO:0000259" key="5">
    <source>
        <dbReference type="PROSITE" id="PS50931"/>
    </source>
</evidence>
<protein>
    <submittedName>
        <fullName evidence="6">LysR family transcriptional regulator</fullName>
    </submittedName>
</protein>
<dbReference type="InterPro" id="IPR036388">
    <property type="entry name" value="WH-like_DNA-bd_sf"/>
</dbReference>
<dbReference type="PANTHER" id="PTHR30346">
    <property type="entry name" value="TRANSCRIPTIONAL DUAL REGULATOR HCAR-RELATED"/>
    <property type="match status" value="1"/>
</dbReference>
<feature type="domain" description="HTH lysR-type" evidence="5">
    <location>
        <begin position="1"/>
        <end position="58"/>
    </location>
</feature>
<organism evidence="6 7">
    <name type="scientific">Phytohabitans aurantiacus</name>
    <dbReference type="NCBI Taxonomy" id="3016789"/>
    <lineage>
        <taxon>Bacteria</taxon>
        <taxon>Bacillati</taxon>
        <taxon>Actinomycetota</taxon>
        <taxon>Actinomycetes</taxon>
        <taxon>Micromonosporales</taxon>
        <taxon>Micromonosporaceae</taxon>
    </lineage>
</organism>